<dbReference type="PROSITE" id="PS51301">
    <property type="entry name" value="KILA_N"/>
    <property type="match status" value="1"/>
</dbReference>
<organism evidence="2 3">
    <name type="scientific">Pseudomonas putida</name>
    <name type="common">Arthrobacter siderocapsulatus</name>
    <dbReference type="NCBI Taxonomy" id="303"/>
    <lineage>
        <taxon>Bacteria</taxon>
        <taxon>Pseudomonadati</taxon>
        <taxon>Pseudomonadota</taxon>
        <taxon>Gammaproteobacteria</taxon>
        <taxon>Pseudomonadales</taxon>
        <taxon>Pseudomonadaceae</taxon>
        <taxon>Pseudomonas</taxon>
    </lineage>
</organism>
<dbReference type="InterPro" id="IPR018004">
    <property type="entry name" value="KilA/APSES_HTH"/>
</dbReference>
<dbReference type="InterPro" id="IPR017880">
    <property type="entry name" value="KilA_N"/>
</dbReference>
<proteinExistence type="predicted"/>
<dbReference type="Pfam" id="PF04383">
    <property type="entry name" value="KilA-N"/>
    <property type="match status" value="1"/>
</dbReference>
<dbReference type="Pfam" id="PF26567">
    <property type="entry name" value="BstA_C"/>
    <property type="match status" value="1"/>
</dbReference>
<dbReference type="EMBL" id="RJUR01000014">
    <property type="protein sequence ID" value="ROQ49126.1"/>
    <property type="molecule type" value="Genomic_DNA"/>
</dbReference>
<dbReference type="InterPro" id="IPR036887">
    <property type="entry name" value="HTH_APSES_sf"/>
</dbReference>
<sequence length="254" mass="29049">MTQLELIPRRVEGALILQRASDGYVNATSMCNASGKAFADYARLRTTGEFMAELSRSMGIPMDQLVFTIMSGTNENRGTWVHPDVAINLGQWCSPRFAVAVSQWVREWLGGKGKSENLLPYHLRRYLANREQVPYTHFSMLNEMALVLIAPMEDSGYTLPDRMLPDISEGRMFCKWLRDEKGIDTDALPTYKHVFEDGRIVYPKLYPNEVLADFRNHFHTVWLPKKAVSYFKEKDAKAIPYLERILALPAPLKS</sequence>
<comment type="caution">
    <text evidence="2">The sequence shown here is derived from an EMBL/GenBank/DDBJ whole genome shotgun (WGS) entry which is preliminary data.</text>
</comment>
<dbReference type="SUPFAM" id="SSF54616">
    <property type="entry name" value="DNA-binding domain of Mlu1-box binding protein MBP1"/>
    <property type="match status" value="1"/>
</dbReference>
<evidence type="ECO:0000313" key="2">
    <source>
        <dbReference type="EMBL" id="ROQ49126.1"/>
    </source>
</evidence>
<dbReference type="AlphaFoldDB" id="A0A9X8HJ90"/>
<protein>
    <submittedName>
        <fullName evidence="2">KilA domain-containing protein</fullName>
    </submittedName>
</protein>
<gene>
    <name evidence="2" type="ORF">EDF85_3436</name>
</gene>
<dbReference type="Proteomes" id="UP000269115">
    <property type="component" value="Unassembled WGS sequence"/>
</dbReference>
<dbReference type="SMART" id="SM01252">
    <property type="entry name" value="KilA-N"/>
    <property type="match status" value="1"/>
</dbReference>
<accession>A0A9X8HJ90</accession>
<name>A0A9X8HJ90_PSEPU</name>
<dbReference type="GO" id="GO:0003677">
    <property type="term" value="F:DNA binding"/>
    <property type="evidence" value="ECO:0007669"/>
    <property type="project" value="InterPro"/>
</dbReference>
<dbReference type="RefSeq" id="WP_123753195.1">
    <property type="nucleotide sequence ID" value="NZ_RJUR01000014.1"/>
</dbReference>
<feature type="domain" description="KilA-N" evidence="1">
    <location>
        <begin position="5"/>
        <end position="108"/>
    </location>
</feature>
<reference evidence="2 3" key="1">
    <citation type="submission" date="2018-11" db="EMBL/GenBank/DDBJ databases">
        <title>Genomic analyses of the natural microbiome of Caenorhabditis elegans.</title>
        <authorList>
            <person name="Samuel B."/>
        </authorList>
    </citation>
    <scope>NUCLEOTIDE SEQUENCE [LARGE SCALE GENOMIC DNA]</scope>
    <source>
        <strain evidence="2 3">BIGb0473</strain>
    </source>
</reference>
<evidence type="ECO:0000259" key="1">
    <source>
        <dbReference type="PROSITE" id="PS51301"/>
    </source>
</evidence>
<dbReference type="InterPro" id="IPR058744">
    <property type="entry name" value="BstA-like_C"/>
</dbReference>
<evidence type="ECO:0000313" key="3">
    <source>
        <dbReference type="Proteomes" id="UP000269115"/>
    </source>
</evidence>